<evidence type="ECO:0000313" key="2">
    <source>
        <dbReference type="EMBL" id="MBD2186419.1"/>
    </source>
</evidence>
<comment type="caution">
    <text evidence="2">The sequence shown here is derived from an EMBL/GenBank/DDBJ whole genome shotgun (WGS) entry which is preliminary data.</text>
</comment>
<dbReference type="EMBL" id="JACJPW010000207">
    <property type="protein sequence ID" value="MBD2186419.1"/>
    <property type="molecule type" value="Genomic_DNA"/>
</dbReference>
<protein>
    <submittedName>
        <fullName evidence="2">Glycosyltransferase family 4 protein</fullName>
    </submittedName>
</protein>
<gene>
    <name evidence="2" type="ORF">H6G03_36125</name>
</gene>
<keyword evidence="3" id="KW-1185">Reference proteome</keyword>
<dbReference type="AlphaFoldDB" id="A0A926VPV0"/>
<dbReference type="PANTHER" id="PTHR12526:SF630">
    <property type="entry name" value="GLYCOSYLTRANSFERASE"/>
    <property type="match status" value="1"/>
</dbReference>
<dbReference type="Proteomes" id="UP000641646">
    <property type="component" value="Unassembled WGS sequence"/>
</dbReference>
<dbReference type="RefSeq" id="WP_190475736.1">
    <property type="nucleotide sequence ID" value="NZ_JACJPW010000207.1"/>
</dbReference>
<dbReference type="Pfam" id="PF00534">
    <property type="entry name" value="Glycos_transf_1"/>
    <property type="match status" value="1"/>
</dbReference>
<dbReference type="Gene3D" id="3.40.50.2000">
    <property type="entry name" value="Glycogen Phosphorylase B"/>
    <property type="match status" value="2"/>
</dbReference>
<reference evidence="2" key="2">
    <citation type="submission" date="2020-08" db="EMBL/GenBank/DDBJ databases">
        <authorList>
            <person name="Chen M."/>
            <person name="Teng W."/>
            <person name="Zhao L."/>
            <person name="Hu C."/>
            <person name="Zhou Y."/>
            <person name="Han B."/>
            <person name="Song L."/>
            <person name="Shu W."/>
        </authorList>
    </citation>
    <scope>NUCLEOTIDE SEQUENCE</scope>
    <source>
        <strain evidence="2">FACHB-1375</strain>
    </source>
</reference>
<sequence length="393" mass="43501">MKILLLSVHPPHGGGSAHSSQELACGLRSLGHEVLHIAPYKTATHLAQYPGLMWIQADFPGDLNISAQAQLDIDRQVQAAYLENGPFDIVILGRESFLWHLEAVRSVHRDKPVVLIVRGAYINSLAGSNSIDIAVKEQLLNLYRGCDKIVCIARHLATSINRVVGVNNTIFLPNPIHLPPFNPTTNLPAFNINSNYDRRQKEPIRLLMAAQLKARKKPLDAVEIVRILVSNGEDVHLTVCGDGPDRGEMLNRIHRYGLEKQIVLKGSVSRQQVLDCLNNVETVLLCSDNEGRPRVLQEAIAAGKGVVAYDNPGSREVVNEWLNQWPLGHLVPIGDILAASRAISDLAAYFRSKPDPLPPPQLPNPIEVLYQYESMLEDLKVRSTKPELGAIHR</sequence>
<dbReference type="PANTHER" id="PTHR12526">
    <property type="entry name" value="GLYCOSYLTRANSFERASE"/>
    <property type="match status" value="1"/>
</dbReference>
<dbReference type="GO" id="GO:0016757">
    <property type="term" value="F:glycosyltransferase activity"/>
    <property type="evidence" value="ECO:0007669"/>
    <property type="project" value="InterPro"/>
</dbReference>
<dbReference type="SUPFAM" id="SSF53756">
    <property type="entry name" value="UDP-Glycosyltransferase/glycogen phosphorylase"/>
    <property type="match status" value="1"/>
</dbReference>
<evidence type="ECO:0000313" key="3">
    <source>
        <dbReference type="Proteomes" id="UP000641646"/>
    </source>
</evidence>
<reference evidence="2" key="1">
    <citation type="journal article" date="2015" name="ISME J.">
        <title>Draft Genome Sequence of Streptomyces incarnatus NRRL8089, which Produces the Nucleoside Antibiotic Sinefungin.</title>
        <authorList>
            <person name="Oshima K."/>
            <person name="Hattori M."/>
            <person name="Shimizu H."/>
            <person name="Fukuda K."/>
            <person name="Nemoto M."/>
            <person name="Inagaki K."/>
            <person name="Tamura T."/>
        </authorList>
    </citation>
    <scope>NUCLEOTIDE SEQUENCE</scope>
    <source>
        <strain evidence="2">FACHB-1375</strain>
    </source>
</reference>
<evidence type="ECO:0000259" key="1">
    <source>
        <dbReference type="Pfam" id="PF00534"/>
    </source>
</evidence>
<accession>A0A926VPV0</accession>
<feature type="domain" description="Glycosyl transferase family 1" evidence="1">
    <location>
        <begin position="199"/>
        <end position="344"/>
    </location>
</feature>
<name>A0A926VPV0_9CYAN</name>
<dbReference type="InterPro" id="IPR001296">
    <property type="entry name" value="Glyco_trans_1"/>
</dbReference>
<proteinExistence type="predicted"/>
<organism evidence="2 3">
    <name type="scientific">Aerosakkonema funiforme FACHB-1375</name>
    <dbReference type="NCBI Taxonomy" id="2949571"/>
    <lineage>
        <taxon>Bacteria</taxon>
        <taxon>Bacillati</taxon>
        <taxon>Cyanobacteriota</taxon>
        <taxon>Cyanophyceae</taxon>
        <taxon>Oscillatoriophycideae</taxon>
        <taxon>Aerosakkonematales</taxon>
        <taxon>Aerosakkonemataceae</taxon>
        <taxon>Aerosakkonema</taxon>
    </lineage>
</organism>
<dbReference type="CDD" id="cd03801">
    <property type="entry name" value="GT4_PimA-like"/>
    <property type="match status" value="1"/>
</dbReference>